<dbReference type="SUPFAM" id="SSF51905">
    <property type="entry name" value="FAD/NAD(P)-binding domain"/>
    <property type="match status" value="1"/>
</dbReference>
<dbReference type="PANTHER" id="PTHR10668:SF103">
    <property type="entry name" value="PYRIDINE NUCLEOTIDE-DISULFIDE OXIDOREDUCTASE DOMAIN-CONTAINING PROTEIN 2"/>
    <property type="match status" value="1"/>
</dbReference>
<dbReference type="OrthoDB" id="9789960at2"/>
<dbReference type="RefSeq" id="WP_055146707.1">
    <property type="nucleotide sequence ID" value="NZ_JXSZ01000006.1"/>
</dbReference>
<gene>
    <name evidence="5" type="ORF">AFM12_08635</name>
</gene>
<dbReference type="PANTHER" id="PTHR10668">
    <property type="entry name" value="PHYTOENE DEHYDROGENASE"/>
    <property type="match status" value="1"/>
</dbReference>
<evidence type="ECO:0000259" key="4">
    <source>
        <dbReference type="Pfam" id="PF01593"/>
    </source>
</evidence>
<dbReference type="AlphaFoldDB" id="A0A0P7BD92"/>
<evidence type="ECO:0000313" key="5">
    <source>
        <dbReference type="EMBL" id="KPM48658.1"/>
    </source>
</evidence>
<dbReference type="InterPro" id="IPR036188">
    <property type="entry name" value="FAD/NAD-bd_sf"/>
</dbReference>
<dbReference type="Pfam" id="PF01593">
    <property type="entry name" value="Amino_oxidase"/>
    <property type="match status" value="1"/>
</dbReference>
<dbReference type="EMBL" id="LGTQ01000006">
    <property type="protein sequence ID" value="KPM48658.1"/>
    <property type="molecule type" value="Genomic_DNA"/>
</dbReference>
<evidence type="ECO:0000256" key="3">
    <source>
        <dbReference type="ARBA" id="ARBA00040298"/>
    </source>
</evidence>
<dbReference type="Proteomes" id="UP000050454">
    <property type="component" value="Unassembled WGS sequence"/>
</dbReference>
<dbReference type="Gene3D" id="3.50.50.60">
    <property type="entry name" value="FAD/NAD(P)-binding domain"/>
    <property type="match status" value="2"/>
</dbReference>
<dbReference type="InterPro" id="IPR002937">
    <property type="entry name" value="Amino_oxidase"/>
</dbReference>
<accession>A0A0P7BD92</accession>
<proteinExistence type="predicted"/>
<keyword evidence="6" id="KW-1185">Reference proteome</keyword>
<comment type="subunit">
    <text evidence="2">Interacts with COX5B; this interaction may contribute to localize PYROXD2 to the inner face of the inner mitochondrial membrane.</text>
</comment>
<dbReference type="STRING" id="1605367.AFM12_08635"/>
<dbReference type="InterPro" id="IPR018203">
    <property type="entry name" value="GDP_dissociation_inhibitor"/>
</dbReference>
<protein>
    <recommendedName>
        <fullName evidence="3">Pyridine nucleotide-disulfide oxidoreductase domain-containing protein 2</fullName>
    </recommendedName>
</protein>
<comment type="function">
    <text evidence="1">Probable oxidoreductase that may play a role as regulator of mitochondrial function.</text>
</comment>
<dbReference type="Pfam" id="PF13450">
    <property type="entry name" value="NAD_binding_8"/>
    <property type="match status" value="1"/>
</dbReference>
<reference evidence="5 6" key="1">
    <citation type="submission" date="2015-07" db="EMBL/GenBank/DDBJ databases">
        <title>The draft genome sequence of Leadbetterella sp. JN14-9.</title>
        <authorList>
            <person name="Liu Y."/>
            <person name="Du J."/>
            <person name="Shao Z."/>
        </authorList>
    </citation>
    <scope>NUCLEOTIDE SEQUENCE [LARGE SCALE GENOMIC DNA]</scope>
    <source>
        <strain evidence="5 6">JN14-9</strain>
    </source>
</reference>
<organism evidence="5 6">
    <name type="scientific">Jiulongibacter sediminis</name>
    <dbReference type="NCBI Taxonomy" id="1605367"/>
    <lineage>
        <taxon>Bacteria</taxon>
        <taxon>Pseudomonadati</taxon>
        <taxon>Bacteroidota</taxon>
        <taxon>Cytophagia</taxon>
        <taxon>Cytophagales</taxon>
        <taxon>Leadbetterellaceae</taxon>
        <taxon>Jiulongibacter</taxon>
    </lineage>
</organism>
<dbReference type="PRINTS" id="PR00891">
    <property type="entry name" value="RABGDIREP"/>
</dbReference>
<comment type="caution">
    <text evidence="5">The sequence shown here is derived from an EMBL/GenBank/DDBJ whole genome shotgun (WGS) entry which is preliminary data.</text>
</comment>
<feature type="domain" description="Amine oxidase" evidence="4">
    <location>
        <begin position="142"/>
        <end position="293"/>
    </location>
</feature>
<evidence type="ECO:0000256" key="1">
    <source>
        <dbReference type="ARBA" id="ARBA00037217"/>
    </source>
</evidence>
<sequence length="523" mass="59244">MNNSFDIIITGSGHNALVAACYLAKAGKTVLVLEKNDYLGGATTSQKTFPEFEAYLSRYSYLISLLPQQIIEDLQLDLPLLQRKTASYTPYENEGKIEGLLLSNINSKLSKASVLSLRLGEKEWEGYQKFQERCQTFASLIWDSILQPLASKSYWKQKFENAGESELWEDIVEKPIGMFIEKYVQSDILRGVLLTDARIGVLSHAYDPSLLQNRTFIYHIIGNKTGEWRVPKGGMGNLVKQLIQKATELGVDFKTSTEVKKLQEITEGMEVRTEKEVFRASKVLWNAAPAILEKTLANYHSIHTQKDEGTAFKINILLEKLPQLKDKNVKPEEAFSGTFHINQSFRQQQKAFEEIMNGYLPKYFPCEMYCHTLTDNSILSDELNEKGFHTITVFGLDMPYRRFTENNEAQKEKILYSFYDGINQFLEEPIQNCIARNSDGSLCIECKSALDLEKDLGLPMGNIFHNDLSWFFAESEEEADQFGVETDLENLILCGSGAKRGGAVSGIPGYLAARMVLEKEKPD</sequence>
<dbReference type="GO" id="GO:0007264">
    <property type="term" value="P:small GTPase-mediated signal transduction"/>
    <property type="evidence" value="ECO:0007669"/>
    <property type="project" value="InterPro"/>
</dbReference>
<dbReference type="GO" id="GO:0005092">
    <property type="term" value="F:GDP-dissociation inhibitor activity"/>
    <property type="evidence" value="ECO:0007669"/>
    <property type="project" value="InterPro"/>
</dbReference>
<dbReference type="GO" id="GO:0016491">
    <property type="term" value="F:oxidoreductase activity"/>
    <property type="evidence" value="ECO:0007669"/>
    <property type="project" value="InterPro"/>
</dbReference>
<evidence type="ECO:0000313" key="6">
    <source>
        <dbReference type="Proteomes" id="UP000050454"/>
    </source>
</evidence>
<evidence type="ECO:0000256" key="2">
    <source>
        <dbReference type="ARBA" id="ARBA00038825"/>
    </source>
</evidence>
<dbReference type="PATRIC" id="fig|1605367.3.peg.3108"/>
<name>A0A0P7BD92_9BACT</name>
<dbReference type="GO" id="GO:0005829">
    <property type="term" value="C:cytosol"/>
    <property type="evidence" value="ECO:0007669"/>
    <property type="project" value="TreeGrafter"/>
</dbReference>